<dbReference type="GO" id="GO:0007596">
    <property type="term" value="P:blood coagulation"/>
    <property type="evidence" value="ECO:0007669"/>
    <property type="project" value="InterPro"/>
</dbReference>
<name>A0A060WS37_ONCMY</name>
<dbReference type="PROSITE" id="PS51406">
    <property type="entry name" value="FIBRINOGEN_C_2"/>
    <property type="match status" value="1"/>
</dbReference>
<evidence type="ECO:0000256" key="2">
    <source>
        <dbReference type="ARBA" id="ARBA00022525"/>
    </source>
</evidence>
<comment type="subcellular location">
    <subcellularLocation>
        <location evidence="1">Secreted</location>
    </subcellularLocation>
</comment>
<dbReference type="InterPro" id="IPR002181">
    <property type="entry name" value="Fibrinogen_a/b/g_C_dom"/>
</dbReference>
<evidence type="ECO:0000313" key="8">
    <source>
        <dbReference type="EMBL" id="CDQ67879.1"/>
    </source>
</evidence>
<evidence type="ECO:0000256" key="5">
    <source>
        <dbReference type="ARBA" id="ARBA00023157"/>
    </source>
</evidence>
<evidence type="ECO:0000256" key="4">
    <source>
        <dbReference type="ARBA" id="ARBA00023054"/>
    </source>
</evidence>
<keyword evidence="5" id="KW-1015">Disulfide bond</keyword>
<keyword evidence="2" id="KW-0964">Secreted</keyword>
<dbReference type="Pfam" id="PF00147">
    <property type="entry name" value="Fibrinogen_C"/>
    <property type="match status" value="1"/>
</dbReference>
<keyword evidence="4" id="KW-0175">Coiled coil</keyword>
<proteinExistence type="predicted"/>
<dbReference type="InterPro" id="IPR036056">
    <property type="entry name" value="Fibrinogen-like_C"/>
</dbReference>
<evidence type="ECO:0000313" key="9">
    <source>
        <dbReference type="Proteomes" id="UP000193380"/>
    </source>
</evidence>
<dbReference type="Proteomes" id="UP000193380">
    <property type="component" value="Unassembled WGS sequence"/>
</dbReference>
<gene>
    <name evidence="8" type="ORF">GSONMT00013653001</name>
</gene>
<dbReference type="STRING" id="8022.A0A060WS37"/>
<evidence type="ECO:0000256" key="3">
    <source>
        <dbReference type="ARBA" id="ARBA00022729"/>
    </source>
</evidence>
<reference evidence="8" key="2">
    <citation type="submission" date="2014-03" db="EMBL/GenBank/DDBJ databases">
        <authorList>
            <person name="Genoscope - CEA"/>
        </authorList>
    </citation>
    <scope>NUCLEOTIDE SEQUENCE</scope>
</reference>
<protein>
    <recommendedName>
        <fullName evidence="7">Fibrinogen C-terminal domain-containing protein</fullName>
    </recommendedName>
</protein>
<accession>A0A060WS37</accession>
<evidence type="ECO:0000259" key="7">
    <source>
        <dbReference type="PROSITE" id="PS51406"/>
    </source>
</evidence>
<evidence type="ECO:0000256" key="6">
    <source>
        <dbReference type="ARBA" id="ARBA00023180"/>
    </source>
</evidence>
<dbReference type="GO" id="GO:0005576">
    <property type="term" value="C:extracellular region"/>
    <property type="evidence" value="ECO:0007669"/>
    <property type="project" value="UniProtKB-SubCell"/>
</dbReference>
<dbReference type="SUPFAM" id="SSF56496">
    <property type="entry name" value="Fibrinogen C-terminal domain-like"/>
    <property type="match status" value="1"/>
</dbReference>
<dbReference type="InterPro" id="IPR037579">
    <property type="entry name" value="FIB_ANG-like"/>
</dbReference>
<dbReference type="PaxDb" id="8022-A0A060WS37"/>
<dbReference type="Gene3D" id="3.90.215.10">
    <property type="entry name" value="Gamma Fibrinogen, chain A, domain 1"/>
    <property type="match status" value="1"/>
</dbReference>
<dbReference type="PANTHER" id="PTHR47221:SF6">
    <property type="entry name" value="FIBRINOGEN ALPHA CHAIN"/>
    <property type="match status" value="1"/>
</dbReference>
<organism evidence="8 9">
    <name type="scientific">Oncorhynchus mykiss</name>
    <name type="common">Rainbow trout</name>
    <name type="synonym">Salmo gairdneri</name>
    <dbReference type="NCBI Taxonomy" id="8022"/>
    <lineage>
        <taxon>Eukaryota</taxon>
        <taxon>Metazoa</taxon>
        <taxon>Chordata</taxon>
        <taxon>Craniata</taxon>
        <taxon>Vertebrata</taxon>
        <taxon>Euteleostomi</taxon>
        <taxon>Actinopterygii</taxon>
        <taxon>Neopterygii</taxon>
        <taxon>Teleostei</taxon>
        <taxon>Protacanthopterygii</taxon>
        <taxon>Salmoniformes</taxon>
        <taxon>Salmonidae</taxon>
        <taxon>Salmoninae</taxon>
        <taxon>Oncorhynchus</taxon>
    </lineage>
</organism>
<feature type="domain" description="Fibrinogen C-terminal" evidence="7">
    <location>
        <begin position="1"/>
        <end position="42"/>
    </location>
</feature>
<evidence type="ECO:0000256" key="1">
    <source>
        <dbReference type="ARBA" id="ARBA00004613"/>
    </source>
</evidence>
<dbReference type="EMBL" id="FR904601">
    <property type="protein sequence ID" value="CDQ67879.1"/>
    <property type="molecule type" value="Genomic_DNA"/>
</dbReference>
<reference evidence="8" key="1">
    <citation type="journal article" date="2014" name="Nat. Commun.">
        <title>The rainbow trout genome provides novel insights into evolution after whole-genome duplication in vertebrates.</title>
        <authorList>
            <person name="Berthelot C."/>
            <person name="Brunet F."/>
            <person name="Chalopin D."/>
            <person name="Juanchich A."/>
            <person name="Bernard M."/>
            <person name="Noel B."/>
            <person name="Bento P."/>
            <person name="Da Silva C."/>
            <person name="Labadie K."/>
            <person name="Alberti A."/>
            <person name="Aury J.M."/>
            <person name="Louis A."/>
            <person name="Dehais P."/>
            <person name="Bardou P."/>
            <person name="Montfort J."/>
            <person name="Klopp C."/>
            <person name="Cabau C."/>
            <person name="Gaspin C."/>
            <person name="Thorgaard G.H."/>
            <person name="Boussaha M."/>
            <person name="Quillet E."/>
            <person name="Guyomard R."/>
            <person name="Galiana D."/>
            <person name="Bobe J."/>
            <person name="Volff J.N."/>
            <person name="Genet C."/>
            <person name="Wincker P."/>
            <person name="Jaillon O."/>
            <person name="Roest Crollius H."/>
            <person name="Guiguen Y."/>
        </authorList>
    </citation>
    <scope>NUCLEOTIDE SEQUENCE [LARGE SCALE GENOMIC DNA]</scope>
</reference>
<dbReference type="InterPro" id="IPR014716">
    <property type="entry name" value="Fibrinogen_a/b/g_C_1"/>
</dbReference>
<keyword evidence="3" id="KW-0732">Signal</keyword>
<dbReference type="PANTHER" id="PTHR47221">
    <property type="entry name" value="FIBRINOGEN ALPHA CHAIN"/>
    <property type="match status" value="1"/>
</dbReference>
<sequence length="66" mass="7398">MTTDGGGWTVIQRREDGSVNFFRGWDSYREGFGKITGEHWLGKCVCVPFVSSRSRSTLTQFLVPGP</sequence>
<dbReference type="AlphaFoldDB" id="A0A060WS37"/>
<keyword evidence="6" id="KW-0325">Glycoprotein</keyword>